<feature type="domain" description="THIF-type NAD/FAD binding fold" evidence="1">
    <location>
        <begin position="127"/>
        <end position="365"/>
    </location>
</feature>
<evidence type="ECO:0000313" key="3">
    <source>
        <dbReference type="Proteomes" id="UP000245992"/>
    </source>
</evidence>
<dbReference type="InterPro" id="IPR035985">
    <property type="entry name" value="Ubiquitin-activating_enz"/>
</dbReference>
<dbReference type="EMBL" id="AZSP01000125">
    <property type="protein sequence ID" value="PVE11871.1"/>
    <property type="molecule type" value="Genomic_DNA"/>
</dbReference>
<dbReference type="STRING" id="1440053.GCA_000718095_01143"/>
<protein>
    <submittedName>
        <fullName evidence="2">Thiazole biosynthesis protein ThiF</fullName>
    </submittedName>
</protein>
<proteinExistence type="predicted"/>
<dbReference type="GO" id="GO:0005829">
    <property type="term" value="C:cytosol"/>
    <property type="evidence" value="ECO:0007669"/>
    <property type="project" value="TreeGrafter"/>
</dbReference>
<dbReference type="PANTHER" id="PTHR10953">
    <property type="entry name" value="UBIQUITIN-ACTIVATING ENZYME E1"/>
    <property type="match status" value="1"/>
</dbReference>
<dbReference type="InterPro" id="IPR045886">
    <property type="entry name" value="ThiF/MoeB/HesA"/>
</dbReference>
<accession>A0A2T7T9V4</accession>
<evidence type="ECO:0000313" key="2">
    <source>
        <dbReference type="EMBL" id="PVE11871.1"/>
    </source>
</evidence>
<dbReference type="GO" id="GO:0004792">
    <property type="term" value="F:thiosulfate-cyanide sulfurtransferase activity"/>
    <property type="evidence" value="ECO:0007669"/>
    <property type="project" value="TreeGrafter"/>
</dbReference>
<dbReference type="SUPFAM" id="SSF69572">
    <property type="entry name" value="Activating enzymes of the ubiquitin-like proteins"/>
    <property type="match status" value="1"/>
</dbReference>
<comment type="caution">
    <text evidence="2">The sequence shown here is derived from an EMBL/GenBank/DDBJ whole genome shotgun (WGS) entry which is preliminary data.</text>
</comment>
<evidence type="ECO:0000259" key="1">
    <source>
        <dbReference type="Pfam" id="PF00899"/>
    </source>
</evidence>
<dbReference type="InterPro" id="IPR000594">
    <property type="entry name" value="ThiF_NAD_FAD-bd"/>
</dbReference>
<organism evidence="2 3">
    <name type="scientific">Streptomyces scopuliridis RB72</name>
    <dbReference type="NCBI Taxonomy" id="1440053"/>
    <lineage>
        <taxon>Bacteria</taxon>
        <taxon>Bacillati</taxon>
        <taxon>Actinomycetota</taxon>
        <taxon>Actinomycetes</taxon>
        <taxon>Kitasatosporales</taxon>
        <taxon>Streptomycetaceae</taxon>
        <taxon>Streptomyces</taxon>
    </lineage>
</organism>
<name>A0A2T7T9V4_9ACTN</name>
<dbReference type="Proteomes" id="UP000245992">
    <property type="component" value="Unassembled WGS sequence"/>
</dbReference>
<dbReference type="GO" id="GO:0008641">
    <property type="term" value="F:ubiquitin-like modifier activating enzyme activity"/>
    <property type="evidence" value="ECO:0007669"/>
    <property type="project" value="InterPro"/>
</dbReference>
<dbReference type="GO" id="GO:0008146">
    <property type="term" value="F:sulfotransferase activity"/>
    <property type="evidence" value="ECO:0007669"/>
    <property type="project" value="TreeGrafter"/>
</dbReference>
<keyword evidence="3" id="KW-1185">Reference proteome</keyword>
<dbReference type="Pfam" id="PF00899">
    <property type="entry name" value="ThiF"/>
    <property type="match status" value="1"/>
</dbReference>
<dbReference type="GO" id="GO:0016779">
    <property type="term" value="F:nucleotidyltransferase activity"/>
    <property type="evidence" value="ECO:0007669"/>
    <property type="project" value="TreeGrafter"/>
</dbReference>
<sequence>MSGLRRPRVKPEHRAYRTVDGNVRIGSVVYGIGAEVADPDGWIWTLTEALDGTRGQAESVDAVLARHPGVEPGAVVQAITELYEAGFLEDAEAEPPDTLTDEDRVRYSRGVTLLRWMDLSPHASAWELQARLRSARVLLLGLGGTGGFAAQGLVASGVGRMHCVDGDVVELSNLNRQPLYHESDIGRSKATAADAALRAVNSRVALTTEHRAVRGPDDIAALLAPGYDLLLLCADRPPEIRRWTNRVCLDAGIPWLDAGYRGPLVTVGVHAPGRGACWECHRAGEVDRRDLRLAAGQDEEAASPRMEWNPVNAVTAGLSGHLLVHAAIALLTGVPEMEPGFRFGLNLMALSEPVEERYERRPDCPACGTPGGVRRPA</sequence>
<reference evidence="2 3" key="1">
    <citation type="submission" date="2013-12" db="EMBL/GenBank/DDBJ databases">
        <title>Annotated genome of Streptomyces scopuliridis.</title>
        <authorList>
            <person name="Olson J.B."/>
        </authorList>
    </citation>
    <scope>NUCLEOTIDE SEQUENCE [LARGE SCALE GENOMIC DNA]</scope>
    <source>
        <strain evidence="2 3">RB72</strain>
    </source>
</reference>
<dbReference type="AlphaFoldDB" id="A0A2T7T9V4"/>
<dbReference type="Gene3D" id="3.40.50.720">
    <property type="entry name" value="NAD(P)-binding Rossmann-like Domain"/>
    <property type="match status" value="1"/>
</dbReference>
<gene>
    <name evidence="2" type="ORF">Y717_07470</name>
</gene>
<dbReference type="PANTHER" id="PTHR10953:SF102">
    <property type="entry name" value="ADENYLYLTRANSFERASE AND SULFURTRANSFERASE MOCS3"/>
    <property type="match status" value="1"/>
</dbReference>